<sequence>MATIPNTSLFYPPVPSSTQTCYKPFRSSLSLSSLSSRSCSFAIKCSNDTQKKVENLVDKFSGFVEEVLNVNDLQKFVSDVEDIVLKSDDDFVSDIIDEVLNKDNWEVKDLGRGSARARKRIEWAKSQYLRQEIEIKNLKAYVNRLQNRASEIEKCQKTLSRARALVEEAEHSLQLVMKSLQH</sequence>
<dbReference type="Proteomes" id="UP000245207">
    <property type="component" value="Unassembled WGS sequence"/>
</dbReference>
<proteinExistence type="predicted"/>
<organism evidence="2 3">
    <name type="scientific">Artemisia annua</name>
    <name type="common">Sweet wormwood</name>
    <dbReference type="NCBI Taxonomy" id="35608"/>
    <lineage>
        <taxon>Eukaryota</taxon>
        <taxon>Viridiplantae</taxon>
        <taxon>Streptophyta</taxon>
        <taxon>Embryophyta</taxon>
        <taxon>Tracheophyta</taxon>
        <taxon>Spermatophyta</taxon>
        <taxon>Magnoliopsida</taxon>
        <taxon>eudicotyledons</taxon>
        <taxon>Gunneridae</taxon>
        <taxon>Pentapetalae</taxon>
        <taxon>asterids</taxon>
        <taxon>campanulids</taxon>
        <taxon>Asterales</taxon>
        <taxon>Asteraceae</taxon>
        <taxon>Asteroideae</taxon>
        <taxon>Anthemideae</taxon>
        <taxon>Artemisiinae</taxon>
        <taxon>Artemisia</taxon>
    </lineage>
</organism>
<dbReference type="AlphaFoldDB" id="A0A2U1NC65"/>
<reference evidence="2 3" key="1">
    <citation type="journal article" date="2018" name="Mol. Plant">
        <title>The genome of Artemisia annua provides insight into the evolution of Asteraceae family and artemisinin biosynthesis.</title>
        <authorList>
            <person name="Shen Q."/>
            <person name="Zhang L."/>
            <person name="Liao Z."/>
            <person name="Wang S."/>
            <person name="Yan T."/>
            <person name="Shi P."/>
            <person name="Liu M."/>
            <person name="Fu X."/>
            <person name="Pan Q."/>
            <person name="Wang Y."/>
            <person name="Lv Z."/>
            <person name="Lu X."/>
            <person name="Zhang F."/>
            <person name="Jiang W."/>
            <person name="Ma Y."/>
            <person name="Chen M."/>
            <person name="Hao X."/>
            <person name="Li L."/>
            <person name="Tang Y."/>
            <person name="Lv G."/>
            <person name="Zhou Y."/>
            <person name="Sun X."/>
            <person name="Brodelius P.E."/>
            <person name="Rose J.K.C."/>
            <person name="Tang K."/>
        </authorList>
    </citation>
    <scope>NUCLEOTIDE SEQUENCE [LARGE SCALE GENOMIC DNA]</scope>
    <source>
        <strain evidence="3">cv. Huhao1</strain>
        <tissue evidence="2">Leaf</tissue>
    </source>
</reference>
<evidence type="ECO:0000313" key="2">
    <source>
        <dbReference type="EMBL" id="PWA71092.1"/>
    </source>
</evidence>
<feature type="coiled-coil region" evidence="1">
    <location>
        <begin position="128"/>
        <end position="172"/>
    </location>
</feature>
<protein>
    <submittedName>
        <fullName evidence="2">Uncharacterized protein</fullName>
    </submittedName>
</protein>
<comment type="caution">
    <text evidence="2">The sequence shown here is derived from an EMBL/GenBank/DDBJ whole genome shotgun (WGS) entry which is preliminary data.</text>
</comment>
<evidence type="ECO:0000313" key="3">
    <source>
        <dbReference type="Proteomes" id="UP000245207"/>
    </source>
</evidence>
<dbReference type="OrthoDB" id="198474at2759"/>
<name>A0A2U1NC65_ARTAN</name>
<gene>
    <name evidence="2" type="ORF">CTI12_AA278730</name>
</gene>
<keyword evidence="3" id="KW-1185">Reference proteome</keyword>
<dbReference type="PANTHER" id="PTHR36383">
    <property type="entry name" value="OS09G0529350 PROTEIN"/>
    <property type="match status" value="1"/>
</dbReference>
<dbReference type="EMBL" id="PKPP01003137">
    <property type="protein sequence ID" value="PWA71092.1"/>
    <property type="molecule type" value="Genomic_DNA"/>
</dbReference>
<keyword evidence="1" id="KW-0175">Coiled coil</keyword>
<accession>A0A2U1NC65</accession>
<dbReference type="PANTHER" id="PTHR36383:SF1">
    <property type="entry name" value="PROTEIN, PUTATIVE-RELATED"/>
    <property type="match status" value="1"/>
</dbReference>
<evidence type="ECO:0000256" key="1">
    <source>
        <dbReference type="SAM" id="Coils"/>
    </source>
</evidence>